<protein>
    <submittedName>
        <fullName evidence="1">Uncharacterized protein</fullName>
    </submittedName>
</protein>
<evidence type="ECO:0000313" key="1">
    <source>
        <dbReference type="EMBL" id="GIO50075.1"/>
    </source>
</evidence>
<evidence type="ECO:0000313" key="2">
    <source>
        <dbReference type="Proteomes" id="UP000682811"/>
    </source>
</evidence>
<proteinExistence type="predicted"/>
<accession>A0A919YIT3</accession>
<comment type="caution">
    <text evidence="1">The sequence shown here is derived from an EMBL/GenBank/DDBJ whole genome shotgun (WGS) entry which is preliminary data.</text>
</comment>
<dbReference type="EMBL" id="BORT01000028">
    <property type="protein sequence ID" value="GIO50075.1"/>
    <property type="molecule type" value="Genomic_DNA"/>
</dbReference>
<dbReference type="AlphaFoldDB" id="A0A919YIT3"/>
<organism evidence="1 2">
    <name type="scientific">Paenibacillus azoreducens</name>
    <dbReference type="NCBI Taxonomy" id="116718"/>
    <lineage>
        <taxon>Bacteria</taxon>
        <taxon>Bacillati</taxon>
        <taxon>Bacillota</taxon>
        <taxon>Bacilli</taxon>
        <taxon>Bacillales</taxon>
        <taxon>Paenibacillaceae</taxon>
        <taxon>Paenibacillus</taxon>
    </lineage>
</organism>
<gene>
    <name evidence="1" type="ORF">J34TS1_48400</name>
</gene>
<dbReference type="Proteomes" id="UP000682811">
    <property type="component" value="Unassembled WGS sequence"/>
</dbReference>
<keyword evidence="2" id="KW-1185">Reference proteome</keyword>
<reference evidence="1 2" key="1">
    <citation type="submission" date="2021-03" db="EMBL/GenBank/DDBJ databases">
        <title>Antimicrobial resistance genes in bacteria isolated from Japanese honey, and their potential for conferring macrolide and lincosamide resistance in the American foulbrood pathogen Paenibacillus larvae.</title>
        <authorList>
            <person name="Okamoto M."/>
            <person name="Kumagai M."/>
            <person name="Kanamori H."/>
            <person name="Takamatsu D."/>
        </authorList>
    </citation>
    <scope>NUCLEOTIDE SEQUENCE [LARGE SCALE GENOMIC DNA]</scope>
    <source>
        <strain evidence="1 2">J34TS1</strain>
    </source>
</reference>
<name>A0A919YIT3_9BACL</name>
<sequence length="119" mass="13576">MIISVGCENDRIETETDSISTILEKLEFNQAVGVYTNLEQSGNNVSSFLLFGLALNFKNEIFDTLNNSDISITLSNEKKDEIKFTPEEIKWELSDPRLLKERFSIHLTSDRIIGFEISL</sequence>